<reference evidence="2" key="1">
    <citation type="submission" date="2016-10" db="EMBL/GenBank/DDBJ databases">
        <authorList>
            <person name="Varghese N."/>
            <person name="Submissions S."/>
        </authorList>
    </citation>
    <scope>NUCLEOTIDE SEQUENCE [LARGE SCALE GENOMIC DNA]</scope>
    <source>
        <strain evidence="2">DSM 22965</strain>
    </source>
</reference>
<dbReference type="AlphaFoldDB" id="A0A1H1NHI9"/>
<dbReference type="Proteomes" id="UP000199649">
    <property type="component" value="Chromosome I"/>
</dbReference>
<name>A0A1H1NHI9_9MICO</name>
<dbReference type="EMBL" id="LT629734">
    <property type="protein sequence ID" value="SDR98412.1"/>
    <property type="molecule type" value="Genomic_DNA"/>
</dbReference>
<keyword evidence="2" id="KW-1185">Reference proteome</keyword>
<accession>A0A1H1NHI9</accession>
<evidence type="ECO:0008006" key="3">
    <source>
        <dbReference type="Google" id="ProtNLM"/>
    </source>
</evidence>
<evidence type="ECO:0000313" key="2">
    <source>
        <dbReference type="Proteomes" id="UP000199649"/>
    </source>
</evidence>
<organism evidence="1 2">
    <name type="scientific">Agrococcus carbonis</name>
    <dbReference type="NCBI Taxonomy" id="684552"/>
    <lineage>
        <taxon>Bacteria</taxon>
        <taxon>Bacillati</taxon>
        <taxon>Actinomycetota</taxon>
        <taxon>Actinomycetes</taxon>
        <taxon>Micrococcales</taxon>
        <taxon>Microbacteriaceae</taxon>
        <taxon>Agrococcus</taxon>
    </lineage>
</organism>
<proteinExistence type="predicted"/>
<dbReference type="OrthoDB" id="5351532at2"/>
<gene>
    <name evidence="1" type="ORF">SAMN04489719_1269</name>
</gene>
<evidence type="ECO:0000313" key="1">
    <source>
        <dbReference type="EMBL" id="SDR98412.1"/>
    </source>
</evidence>
<dbReference type="RefSeq" id="WP_092666227.1">
    <property type="nucleotide sequence ID" value="NZ_LT629734.1"/>
</dbReference>
<protein>
    <recommendedName>
        <fullName evidence="3">DUF1963 domain-containing protein</fullName>
    </recommendedName>
</protein>
<dbReference type="STRING" id="684552.SAMN04489719_1269"/>
<sequence>MDAAFAHRPARAAVPRTIVACPNFPCMWDTQCFSHEGEAPISVQRVNRFADIGMPVPDPVPDLPATFHPAPPRWHVQDWFGNINRVGGVGTWVQDEIYPTCPSCARTMPIVAQFGAFTPFGAPGWEQWTEGVIYAFWCRDCRFSAITSQQT</sequence>